<accession>A0ABQ3Z1E1</accession>
<organism evidence="1 2">
    <name type="scientific">Paractinoplanes durhamensis</name>
    <dbReference type="NCBI Taxonomy" id="113563"/>
    <lineage>
        <taxon>Bacteria</taxon>
        <taxon>Bacillati</taxon>
        <taxon>Actinomycetota</taxon>
        <taxon>Actinomycetes</taxon>
        <taxon>Micromonosporales</taxon>
        <taxon>Micromonosporaceae</taxon>
        <taxon>Paractinoplanes</taxon>
    </lineage>
</organism>
<reference evidence="1 2" key="1">
    <citation type="submission" date="2021-01" db="EMBL/GenBank/DDBJ databases">
        <title>Whole genome shotgun sequence of Actinoplanes durhamensis NBRC 14914.</title>
        <authorList>
            <person name="Komaki H."/>
            <person name="Tamura T."/>
        </authorList>
    </citation>
    <scope>NUCLEOTIDE SEQUENCE [LARGE SCALE GENOMIC DNA]</scope>
    <source>
        <strain evidence="1 2">NBRC 14914</strain>
    </source>
</reference>
<sequence length="118" mass="13674">MALRPWTRTGRREIRALRRLDRVLCTDAPVPSLAVLDMPSIEQIAFDLRRLDRQRRSGPTRESEKWLAAVQRSYDERLCLACRCLGLDEHLGPLEGMDRDLERLRVEHELQAAGLALR</sequence>
<dbReference type="Proteomes" id="UP000637628">
    <property type="component" value="Unassembled WGS sequence"/>
</dbReference>
<proteinExistence type="predicted"/>
<evidence type="ECO:0000313" key="1">
    <source>
        <dbReference type="EMBL" id="GIE03650.1"/>
    </source>
</evidence>
<keyword evidence="2" id="KW-1185">Reference proteome</keyword>
<comment type="caution">
    <text evidence="1">The sequence shown here is derived from an EMBL/GenBank/DDBJ whole genome shotgun (WGS) entry which is preliminary data.</text>
</comment>
<dbReference type="EMBL" id="BOML01000039">
    <property type="protein sequence ID" value="GIE03650.1"/>
    <property type="molecule type" value="Genomic_DNA"/>
</dbReference>
<protein>
    <submittedName>
        <fullName evidence="1">Uncharacterized protein</fullName>
    </submittedName>
</protein>
<evidence type="ECO:0000313" key="2">
    <source>
        <dbReference type="Proteomes" id="UP000637628"/>
    </source>
</evidence>
<name>A0ABQ3Z1E1_9ACTN</name>
<gene>
    <name evidence="1" type="ORF">Adu01nite_50000</name>
</gene>